<dbReference type="GO" id="GO:0003677">
    <property type="term" value="F:DNA binding"/>
    <property type="evidence" value="ECO:0007669"/>
    <property type="project" value="InterPro"/>
</dbReference>
<dbReference type="PROSITE" id="PS50943">
    <property type="entry name" value="HTH_CROC1"/>
    <property type="match status" value="1"/>
</dbReference>
<dbReference type="STRING" id="354355.SAMN05660816_02853"/>
<dbReference type="InterPro" id="IPR001387">
    <property type="entry name" value="Cro/C1-type_HTH"/>
</dbReference>
<dbReference type="Proteomes" id="UP000192610">
    <property type="component" value="Unassembled WGS sequence"/>
</dbReference>
<dbReference type="Gene3D" id="1.10.260.40">
    <property type="entry name" value="lambda repressor-like DNA-binding domains"/>
    <property type="match status" value="1"/>
</dbReference>
<name>A0A1V9EDP1_9BACT</name>
<proteinExistence type="predicted"/>
<dbReference type="EMBL" id="LVXG01000035">
    <property type="protein sequence ID" value="OQP44250.1"/>
    <property type="molecule type" value="Genomic_DNA"/>
</dbReference>
<protein>
    <recommendedName>
        <fullName evidence="1">HTH cro/C1-type domain-containing protein</fullName>
    </recommendedName>
</protein>
<dbReference type="SUPFAM" id="SSF47413">
    <property type="entry name" value="lambda repressor-like DNA-binding domains"/>
    <property type="match status" value="1"/>
</dbReference>
<dbReference type="AlphaFoldDB" id="A0A1V9EDP1"/>
<evidence type="ECO:0000313" key="2">
    <source>
        <dbReference type="EMBL" id="OQP44250.1"/>
    </source>
</evidence>
<sequence length="107" mass="12491">MVEFDQIVFHKCTHLTFSRSTMDTKTKEQIRKQFGEYLQRHRENVLKIKSVRELSFTSNIDNSKLSKIEKGQVNFGFDNLLEIAVTYKLSHKDVLGFAIKSLKDHEG</sequence>
<organism evidence="2 3">
    <name type="scientific">Niastella yeongjuensis</name>
    <dbReference type="NCBI Taxonomy" id="354355"/>
    <lineage>
        <taxon>Bacteria</taxon>
        <taxon>Pseudomonadati</taxon>
        <taxon>Bacteroidota</taxon>
        <taxon>Chitinophagia</taxon>
        <taxon>Chitinophagales</taxon>
        <taxon>Chitinophagaceae</taxon>
        <taxon>Niastella</taxon>
    </lineage>
</organism>
<keyword evidence="3" id="KW-1185">Reference proteome</keyword>
<comment type="caution">
    <text evidence="2">The sequence shown here is derived from an EMBL/GenBank/DDBJ whole genome shotgun (WGS) entry which is preliminary data.</text>
</comment>
<evidence type="ECO:0000259" key="1">
    <source>
        <dbReference type="PROSITE" id="PS50943"/>
    </source>
</evidence>
<evidence type="ECO:0000313" key="3">
    <source>
        <dbReference type="Proteomes" id="UP000192610"/>
    </source>
</evidence>
<dbReference type="CDD" id="cd00093">
    <property type="entry name" value="HTH_XRE"/>
    <property type="match status" value="1"/>
</dbReference>
<dbReference type="InterPro" id="IPR010982">
    <property type="entry name" value="Lambda_DNA-bd_dom_sf"/>
</dbReference>
<accession>A0A1V9EDP1</accession>
<feature type="domain" description="HTH cro/C1-type" evidence="1">
    <location>
        <begin position="50"/>
        <end position="94"/>
    </location>
</feature>
<reference evidence="3" key="1">
    <citation type="submission" date="2016-04" db="EMBL/GenBank/DDBJ databases">
        <authorList>
            <person name="Chen L."/>
            <person name="Zhuang W."/>
            <person name="Wang G."/>
        </authorList>
    </citation>
    <scope>NUCLEOTIDE SEQUENCE [LARGE SCALE GENOMIC DNA]</scope>
    <source>
        <strain evidence="3">17621</strain>
    </source>
</reference>
<gene>
    <name evidence="2" type="ORF">A4H97_33395</name>
</gene>